<evidence type="ECO:0000256" key="2">
    <source>
        <dbReference type="ARBA" id="ARBA00010488"/>
    </source>
</evidence>
<keyword evidence="4 8" id="KW-0808">Transferase</keyword>
<keyword evidence="3" id="KW-1003">Cell membrane</keyword>
<protein>
    <submittedName>
        <fullName evidence="8">CDP-glycerol:poly(Glycerophosphate) glycerophosphotransferase</fullName>
        <ecNumber evidence="8">2.7.8.12</ecNumber>
    </submittedName>
</protein>
<dbReference type="PANTHER" id="PTHR37316">
    <property type="entry name" value="TEICHOIC ACID GLYCEROL-PHOSPHATE PRIMASE"/>
    <property type="match status" value="1"/>
</dbReference>
<dbReference type="InterPro" id="IPR044081">
    <property type="entry name" value="DUF5776"/>
</dbReference>
<evidence type="ECO:0000256" key="4">
    <source>
        <dbReference type="ARBA" id="ARBA00022679"/>
    </source>
</evidence>
<dbReference type="PANTHER" id="PTHR37316:SF3">
    <property type="entry name" value="TEICHOIC ACID GLYCEROL-PHOSPHATE TRANSFERASE"/>
    <property type="match status" value="1"/>
</dbReference>
<dbReference type="Gene3D" id="3.40.50.1000">
    <property type="entry name" value="HAD superfamily/HAD-like"/>
    <property type="match status" value="1"/>
</dbReference>
<accession>A0A379B269</accession>
<dbReference type="EC" id="2.7.8.12" evidence="8"/>
<evidence type="ECO:0000313" key="8">
    <source>
        <dbReference type="EMBL" id="SUB32542.1"/>
    </source>
</evidence>
<proteinExistence type="inferred from homology"/>
<evidence type="ECO:0000256" key="6">
    <source>
        <dbReference type="ARBA" id="ARBA00023136"/>
    </source>
</evidence>
<keyword evidence="6" id="KW-0472">Membrane</keyword>
<keyword evidence="9" id="KW-1185">Reference proteome</keyword>
<dbReference type="InterPro" id="IPR007554">
    <property type="entry name" value="Glycerophosphate_synth"/>
</dbReference>
<dbReference type="InterPro" id="IPR043149">
    <property type="entry name" value="TagF_N"/>
</dbReference>
<evidence type="ECO:0000259" key="7">
    <source>
        <dbReference type="Pfam" id="PF19087"/>
    </source>
</evidence>
<evidence type="ECO:0000256" key="3">
    <source>
        <dbReference type="ARBA" id="ARBA00022475"/>
    </source>
</evidence>
<organism evidence="8 9">
    <name type="scientific">[Pasteurella] mairii</name>
    <dbReference type="NCBI Taxonomy" id="757"/>
    <lineage>
        <taxon>Bacteria</taxon>
        <taxon>Pseudomonadati</taxon>
        <taxon>Pseudomonadota</taxon>
        <taxon>Gammaproteobacteria</taxon>
        <taxon>Pasteurellales</taxon>
        <taxon>Pasteurellaceae</taxon>
    </lineage>
</organism>
<dbReference type="SUPFAM" id="SSF56784">
    <property type="entry name" value="HAD-like"/>
    <property type="match status" value="1"/>
</dbReference>
<dbReference type="InterPro" id="IPR023214">
    <property type="entry name" value="HAD_sf"/>
</dbReference>
<name>A0A379B269_9PAST</name>
<dbReference type="EMBL" id="UGSS01000002">
    <property type="protein sequence ID" value="SUB32542.1"/>
    <property type="molecule type" value="Genomic_DNA"/>
</dbReference>
<comment type="subcellular location">
    <subcellularLocation>
        <location evidence="1">Cell membrane</location>
        <topology evidence="1">Peripheral membrane protein</topology>
    </subcellularLocation>
</comment>
<dbReference type="InterPro" id="IPR043148">
    <property type="entry name" value="TagF_C"/>
</dbReference>
<gene>
    <name evidence="8" type="primary">tagF</name>
    <name evidence="8" type="ORF">NCTC10699_00122</name>
</gene>
<comment type="similarity">
    <text evidence="2">Belongs to the CDP-glycerol glycerophosphotransferase family.</text>
</comment>
<evidence type="ECO:0000313" key="9">
    <source>
        <dbReference type="Proteomes" id="UP000254280"/>
    </source>
</evidence>
<dbReference type="CDD" id="cd01427">
    <property type="entry name" value="HAD_like"/>
    <property type="match status" value="1"/>
</dbReference>
<dbReference type="Proteomes" id="UP000254280">
    <property type="component" value="Unassembled WGS sequence"/>
</dbReference>
<dbReference type="Pfam" id="PF19087">
    <property type="entry name" value="DUF5776"/>
    <property type="match status" value="1"/>
</dbReference>
<dbReference type="Pfam" id="PF04464">
    <property type="entry name" value="Glyphos_transf"/>
    <property type="match status" value="1"/>
</dbReference>
<evidence type="ECO:0000256" key="5">
    <source>
        <dbReference type="ARBA" id="ARBA00022944"/>
    </source>
</evidence>
<feature type="domain" description="DUF5776" evidence="7">
    <location>
        <begin position="1049"/>
        <end position="1114"/>
    </location>
</feature>
<dbReference type="GO" id="GO:0005886">
    <property type="term" value="C:plasma membrane"/>
    <property type="evidence" value="ECO:0007669"/>
    <property type="project" value="UniProtKB-SubCell"/>
</dbReference>
<dbReference type="GO" id="GO:0047355">
    <property type="term" value="F:CDP-glycerol glycerophosphotransferase activity"/>
    <property type="evidence" value="ECO:0007669"/>
    <property type="project" value="UniProtKB-EC"/>
</dbReference>
<dbReference type="Gene3D" id="3.40.50.12580">
    <property type="match status" value="1"/>
</dbReference>
<dbReference type="Gene3D" id="1.10.150.400">
    <property type="match status" value="1"/>
</dbReference>
<dbReference type="OrthoDB" id="9802649at2"/>
<keyword evidence="5" id="KW-0777">Teichoic acid biosynthesis</keyword>
<dbReference type="InterPro" id="IPR036412">
    <property type="entry name" value="HAD-like_sf"/>
</dbReference>
<dbReference type="Gene3D" id="3.40.50.11820">
    <property type="match status" value="1"/>
</dbReference>
<sequence>MKLWLFGTYAWQGNPKALYLYMQKHYSSTHECWWIADNEADMKAIKKTIDLEKITFMESKKAKELFAKADVYVTENFRESYPIEMNENIKIFNTWHGVGLKHVEFALGMDSVLADSIVRKYIKNYSLYKNNVVFLTTSQKMESHFLEDTVIRKELIVRGKYPRNEVYGNDGIHTYEVDNLLPKPKTEYNNLILFTPTYRIGAIQGVLNSLLPNLDEVETICRENNSLFILKVHPFMEKDDYFLDMEKKYKNSEHIFFWNNKYDIYESFNSIDIAIVDYSSIFYDMLDAGIEKFIRYIPDLEAYQNDLELIGDYMDLTEGQVVRNFQSLLETLAHNNIKPISNERKSYLMNYFFGFETSNDPMKNLIQAVDNIELKSQPLKELHTFDIFDTLIRRSTLKPLSIFDYVRDRAKASSIPFPVALIEKWVEIRHKVEHDVRDMMRKTTFERNSNTLEITLDDIYRRLQQNLLLSDEQVNFLKQTEIEAEIAHVEPIKKRIDFLFSLKEKGHDVAMVSDMYLPESVIRQMLDQADIRLREIPLYLSSTIGYQKSTGKLYQYIFFHIHYQYNQWVHYGDNKHADGMVPRRFGIQTVVHDIDEFIPFETALVNAMDNYNRYPAYQLATKMHRYRSNLVQNLAYDNKAFETQYYNYAYVGSVFVPYINWAIKDALKRGYETLYFISRDGHFLKQIADKIIEIQGYHIKTKYIYGSRKAWRLPSFITKVDDETFWQFGNFVGMDCFADLIKASYLNEKDLLALFPEFESLRYAKHLRGTIAENIRKIFKNSPDYHEKVLTLAAEKRTLVRQYLQQEINPNEKFAFVEFWGRGYTQDTFGRLLNDAFGKEITNPFYYVRSFTENMGTSVRHNFVLAPQNFTFFEPIFAQTPYESIPGYVEENGRIAPIIVPREDFIPRVALISQGLLDFTTDYLALQTNDADYFDTALATFSYQYQMTNHNDQFICNVFSELTDNISSFGEVKAYAPRLTLKQLQNIASKQELDKLTLSIPISLAKSDKQAIEYYQKIQKNYKLPAYNGETMKLAYAINPFANYVISQQVPFKVIALNNNSFYYDVNFNENTKRKDIFLKKMHTIDVIAIDWMKVGIPRLLTEYGYITANKDWVALFDETLFTPKEDGSYKISSKIESLMSILLKNEKEEPPKLATQHRLSPTSNTEIKVTSKLSTKAIVKPVPNKKSAVQKTITPKNLTEKERKRRKLARDPYLFFKDAKNPFASSLRIFFNERNAFGRMMSRWVRKISN</sequence>
<reference evidence="8 9" key="1">
    <citation type="submission" date="2018-06" db="EMBL/GenBank/DDBJ databases">
        <authorList>
            <consortium name="Pathogen Informatics"/>
            <person name="Doyle S."/>
        </authorList>
    </citation>
    <scope>NUCLEOTIDE SEQUENCE [LARGE SCALE GENOMIC DNA]</scope>
    <source>
        <strain evidence="8 9">NCTC10699</strain>
    </source>
</reference>
<dbReference type="InterPro" id="IPR051612">
    <property type="entry name" value="Teichoic_Acid_Biosynth"/>
</dbReference>
<evidence type="ECO:0000256" key="1">
    <source>
        <dbReference type="ARBA" id="ARBA00004202"/>
    </source>
</evidence>
<dbReference type="AlphaFoldDB" id="A0A379B269"/>
<dbReference type="GO" id="GO:0019350">
    <property type="term" value="P:teichoic acid biosynthetic process"/>
    <property type="evidence" value="ECO:0007669"/>
    <property type="project" value="UniProtKB-KW"/>
</dbReference>